<keyword evidence="3" id="KW-1185">Reference proteome</keyword>
<proteinExistence type="predicted"/>
<accession>A0A9N9K9L5</accession>
<dbReference type="AlphaFoldDB" id="A0A9N9K9L5"/>
<organism evidence="2 3">
    <name type="scientific">Cetraspora pellucida</name>
    <dbReference type="NCBI Taxonomy" id="1433469"/>
    <lineage>
        <taxon>Eukaryota</taxon>
        <taxon>Fungi</taxon>
        <taxon>Fungi incertae sedis</taxon>
        <taxon>Mucoromycota</taxon>
        <taxon>Glomeromycotina</taxon>
        <taxon>Glomeromycetes</taxon>
        <taxon>Diversisporales</taxon>
        <taxon>Gigasporaceae</taxon>
        <taxon>Cetraspora</taxon>
    </lineage>
</organism>
<dbReference type="OrthoDB" id="2411751at2759"/>
<reference evidence="2" key="1">
    <citation type="submission" date="2021-06" db="EMBL/GenBank/DDBJ databases">
        <authorList>
            <person name="Kallberg Y."/>
            <person name="Tangrot J."/>
            <person name="Rosling A."/>
        </authorList>
    </citation>
    <scope>NUCLEOTIDE SEQUENCE</scope>
    <source>
        <strain evidence="2">FL966</strain>
    </source>
</reference>
<evidence type="ECO:0000313" key="2">
    <source>
        <dbReference type="EMBL" id="CAG8816010.1"/>
    </source>
</evidence>
<dbReference type="Proteomes" id="UP000789759">
    <property type="component" value="Unassembled WGS sequence"/>
</dbReference>
<comment type="caution">
    <text evidence="2">The sequence shown here is derived from an EMBL/GenBank/DDBJ whole genome shotgun (WGS) entry which is preliminary data.</text>
</comment>
<feature type="non-terminal residue" evidence="2">
    <location>
        <position position="1"/>
    </location>
</feature>
<evidence type="ECO:0000256" key="1">
    <source>
        <dbReference type="SAM" id="Phobius"/>
    </source>
</evidence>
<sequence length="157" mass="17664">TNETSSSSSASKITQTSSFGPIDNYIVKALSVKDTKKFHWLLLCLTISCGWALHWVNKPEAAKLFEFLNLLLKLPDRCILEERILNEAVGESNKAMLNMLKEDQGRPHVWKALNISLEHKTHLEVIEKINRMLNKLNSQSIKVISIVTDSEGAYTAA</sequence>
<keyword evidence="1" id="KW-1133">Transmembrane helix</keyword>
<feature type="non-terminal residue" evidence="2">
    <location>
        <position position="157"/>
    </location>
</feature>
<dbReference type="EMBL" id="CAJVQA010043758">
    <property type="protein sequence ID" value="CAG8816010.1"/>
    <property type="molecule type" value="Genomic_DNA"/>
</dbReference>
<evidence type="ECO:0000313" key="3">
    <source>
        <dbReference type="Proteomes" id="UP000789759"/>
    </source>
</evidence>
<feature type="transmembrane region" description="Helical" evidence="1">
    <location>
        <begin position="38"/>
        <end position="56"/>
    </location>
</feature>
<protein>
    <submittedName>
        <fullName evidence="2">9259_t:CDS:1</fullName>
    </submittedName>
</protein>
<name>A0A9N9K9L5_9GLOM</name>
<keyword evidence="1" id="KW-0812">Transmembrane</keyword>
<gene>
    <name evidence="2" type="ORF">CPELLU_LOCUS19194</name>
</gene>
<keyword evidence="1" id="KW-0472">Membrane</keyword>